<organism evidence="3 4">
    <name type="scientific">Gekko japonicus</name>
    <name type="common">Schlegel's Japanese gecko</name>
    <dbReference type="NCBI Taxonomy" id="146911"/>
    <lineage>
        <taxon>Eukaryota</taxon>
        <taxon>Metazoa</taxon>
        <taxon>Chordata</taxon>
        <taxon>Craniata</taxon>
        <taxon>Vertebrata</taxon>
        <taxon>Euteleostomi</taxon>
        <taxon>Lepidosauria</taxon>
        <taxon>Squamata</taxon>
        <taxon>Bifurcata</taxon>
        <taxon>Gekkota</taxon>
        <taxon>Gekkonidae</taxon>
        <taxon>Gekkoninae</taxon>
        <taxon>Gekko</taxon>
    </lineage>
</organism>
<evidence type="ECO:0000313" key="3">
    <source>
        <dbReference type="Proteomes" id="UP000694871"/>
    </source>
</evidence>
<dbReference type="RefSeq" id="XP_015270604.1">
    <property type="nucleotide sequence ID" value="XM_015415118.1"/>
</dbReference>
<protein>
    <submittedName>
        <fullName evidence="4">Protein TESPA1</fullName>
    </submittedName>
</protein>
<evidence type="ECO:0000313" key="4">
    <source>
        <dbReference type="RefSeq" id="XP_015270604.1"/>
    </source>
</evidence>
<dbReference type="PANTHER" id="PTHR17469">
    <property type="entry name" value="SPERM SPECIFIC ANTIGEN 2-RELATED"/>
    <property type="match status" value="1"/>
</dbReference>
<sequence>MAIEEETSGGSQETPELRSSLEDAFLKGNSSSKIESWLDQCSSSRDPLGDSLSAQGASGLCSNRTSFEDDLTLGAEATLLLDKDIAESRAPKGASSWCDLQLNLDHSLTSSTFSVSTNKTSSSISEVLEQCEVDAETVLSNLGFVQEETPAKSWIPSRFFAVPSQAQGIDFQLFLRAQVQRLEMEDPYLMLASRFRQVQTLAITADAFFCLYSYVSKTPIQKISPAHLFSAFPDIPDSWNVSSKQEAESPLQRLKKAISRMCLYTLPREEGTSGPSKKPPQMSRLEQIVWEVIDMARKNRFPLDMENGKEEAHVDVSFFGTCAKKLVTPCIVIN</sequence>
<keyword evidence="3" id="KW-1185">Reference proteome</keyword>
<feature type="domain" description="ITPR-interacting" evidence="2">
    <location>
        <begin position="100"/>
        <end position="262"/>
    </location>
</feature>
<accession>A0ABM1KA67</accession>
<dbReference type="InterPro" id="IPR029325">
    <property type="entry name" value="ITPR-bd"/>
</dbReference>
<feature type="region of interest" description="Disordered" evidence="1">
    <location>
        <begin position="1"/>
        <end position="22"/>
    </location>
</feature>
<dbReference type="Pfam" id="PF14722">
    <property type="entry name" value="KRAP_IP3R_bind"/>
    <property type="match status" value="1"/>
</dbReference>
<gene>
    <name evidence="4" type="primary">TESPA1</name>
</gene>
<dbReference type="GeneID" id="107113751"/>
<dbReference type="PANTHER" id="PTHR17469:SF1">
    <property type="entry name" value="PROTEIN TESPA1"/>
    <property type="match status" value="1"/>
</dbReference>
<dbReference type="InterPro" id="IPR043444">
    <property type="entry name" value="TESPA1-like"/>
</dbReference>
<reference evidence="4" key="1">
    <citation type="submission" date="2025-08" db="UniProtKB">
        <authorList>
            <consortium name="RefSeq"/>
        </authorList>
    </citation>
    <scope>IDENTIFICATION</scope>
</reference>
<dbReference type="Proteomes" id="UP000694871">
    <property type="component" value="Unplaced"/>
</dbReference>
<name>A0ABM1KA67_GEKJA</name>
<evidence type="ECO:0000259" key="2">
    <source>
        <dbReference type="SMART" id="SM01257"/>
    </source>
</evidence>
<proteinExistence type="predicted"/>
<evidence type="ECO:0000256" key="1">
    <source>
        <dbReference type="SAM" id="MobiDB-lite"/>
    </source>
</evidence>
<dbReference type="SMART" id="SM01257">
    <property type="entry name" value="KRAP_IP3R_bind"/>
    <property type="match status" value="1"/>
</dbReference>